<dbReference type="Proteomes" id="UP001479933">
    <property type="component" value="Chromosome"/>
</dbReference>
<evidence type="ECO:0000256" key="2">
    <source>
        <dbReference type="SAM" id="Phobius"/>
    </source>
</evidence>
<sequence>MNPTPREVTYTDELLADGTVYRRYADGRQEWRTRTADGRVEWRDEHGRHGVDEPLGPKLVKRTDDEGYFFYGRENGFGRTLWSDGRLTVNRSKIGGRLGMAVAGLAGAAILGPLIVPPDAMSFADEEALRAMGTGNSGGDGGGGDGGYSPWDDGDGGFDGGDFG</sequence>
<proteinExistence type="predicted"/>
<keyword evidence="2" id="KW-0472">Membrane</keyword>
<evidence type="ECO:0000313" key="4">
    <source>
        <dbReference type="Proteomes" id="UP001479933"/>
    </source>
</evidence>
<gene>
    <name evidence="3" type="ORF">RVF87_03855</name>
</gene>
<feature type="transmembrane region" description="Helical" evidence="2">
    <location>
        <begin position="98"/>
        <end position="116"/>
    </location>
</feature>
<evidence type="ECO:0000256" key="1">
    <source>
        <dbReference type="SAM" id="MobiDB-lite"/>
    </source>
</evidence>
<dbReference type="EMBL" id="CP136137">
    <property type="protein sequence ID" value="WYY08225.1"/>
    <property type="molecule type" value="Genomic_DNA"/>
</dbReference>
<name>A0ABZ2U3D8_9ACTN</name>
<organism evidence="3 4">
    <name type="scientific">Gordonia hydrophobica</name>
    <dbReference type="NCBI Taxonomy" id="40516"/>
    <lineage>
        <taxon>Bacteria</taxon>
        <taxon>Bacillati</taxon>
        <taxon>Actinomycetota</taxon>
        <taxon>Actinomycetes</taxon>
        <taxon>Mycobacteriales</taxon>
        <taxon>Gordoniaceae</taxon>
        <taxon>Gordonia</taxon>
    </lineage>
</organism>
<keyword evidence="4" id="KW-1185">Reference proteome</keyword>
<evidence type="ECO:0000313" key="3">
    <source>
        <dbReference type="EMBL" id="WYY08225.1"/>
    </source>
</evidence>
<keyword evidence="2" id="KW-0812">Transmembrane</keyword>
<feature type="region of interest" description="Disordered" evidence="1">
    <location>
        <begin position="132"/>
        <end position="164"/>
    </location>
</feature>
<accession>A0ABZ2U3D8</accession>
<reference evidence="3 4" key="1">
    <citation type="journal article" date="2023" name="Virus Evol.">
        <title>Computational host range prediction-The good, the bad, and the ugly.</title>
        <authorList>
            <person name="Howell A.A."/>
            <person name="Versoza C.J."/>
            <person name="Pfeifer S.P."/>
        </authorList>
    </citation>
    <scope>NUCLEOTIDE SEQUENCE [LARGE SCALE GENOMIC DNA]</scope>
    <source>
        <strain evidence="3 4">1610/1b</strain>
    </source>
</reference>
<feature type="compositionally biased region" description="Gly residues" evidence="1">
    <location>
        <begin position="135"/>
        <end position="147"/>
    </location>
</feature>
<protein>
    <recommendedName>
        <fullName evidence="5">DUF1508 domain-containing protein</fullName>
    </recommendedName>
</protein>
<evidence type="ECO:0008006" key="5">
    <source>
        <dbReference type="Google" id="ProtNLM"/>
    </source>
</evidence>
<keyword evidence="2" id="KW-1133">Transmembrane helix</keyword>
<dbReference type="RefSeq" id="WP_066166735.1">
    <property type="nucleotide sequence ID" value="NZ_CP136137.1"/>
</dbReference>